<sequence>MSLNKTMSSFQINDSPIFEIVDKYVRTSVNTIENNINSLEISIEQLENRLFDLEYTPIKILSFMNNINVFEIGGVINEVLLTWNLNKIPTKVNINNVPIDNMELKIEQSAIIKNAALNTDKIFTLSVTDEKGKIDKKDTSIIFCNGVYYGTSVIPENINSAFVNTLTKSLQKNRSKTFSISSGENQYVWYGIPNKYGTPVFNVGGFSGGFSKISTLEFQNSNGYIESYAIYRSDNCNLGNQTIKVT</sequence>
<feature type="coiled-coil region" evidence="1">
    <location>
        <begin position="29"/>
        <end position="56"/>
    </location>
</feature>
<keyword evidence="1" id="KW-0175">Coiled coil</keyword>
<name>A0A8S5RCE2_9VIRU</name>
<organism evidence="2">
    <name type="scientific">virus sp. ctmTa7</name>
    <dbReference type="NCBI Taxonomy" id="2828255"/>
    <lineage>
        <taxon>Viruses</taxon>
    </lineage>
</organism>
<evidence type="ECO:0000256" key="1">
    <source>
        <dbReference type="SAM" id="Coils"/>
    </source>
</evidence>
<proteinExistence type="predicted"/>
<dbReference type="EMBL" id="BK059091">
    <property type="protein sequence ID" value="DAE28810.1"/>
    <property type="molecule type" value="Genomic_DNA"/>
</dbReference>
<reference evidence="2" key="1">
    <citation type="journal article" date="2021" name="Proc. Natl. Acad. Sci. U.S.A.">
        <title>A Catalog of Tens of Thousands of Viruses from Human Metagenomes Reveals Hidden Associations with Chronic Diseases.</title>
        <authorList>
            <person name="Tisza M.J."/>
            <person name="Buck C.B."/>
        </authorList>
    </citation>
    <scope>NUCLEOTIDE SEQUENCE</scope>
    <source>
        <strain evidence="2">CtmTa7</strain>
    </source>
</reference>
<accession>A0A8S5RCE2</accession>
<evidence type="ECO:0000313" key="2">
    <source>
        <dbReference type="EMBL" id="DAE28810.1"/>
    </source>
</evidence>
<protein>
    <submittedName>
        <fullName evidence="2">Uncharacterized protein</fullName>
    </submittedName>
</protein>